<dbReference type="InterPro" id="IPR052264">
    <property type="entry name" value="UPF0175_domain"/>
</dbReference>
<reference evidence="2 3" key="1">
    <citation type="journal article" date="2005" name="Genome Res.">
        <title>Complete genome sequence of the hyperthermophilic archaeon Thermococcus kodakaraensis KOD1 and comparison with Pyrococcus genomes.</title>
        <authorList>
            <person name="Fukui T."/>
            <person name="Atomi H."/>
            <person name="Kanai T."/>
            <person name="Matsumi R."/>
            <person name="Fujiwara S."/>
            <person name="Imanaka T."/>
        </authorList>
    </citation>
    <scope>NUCLEOTIDE SEQUENCE [LARGE SCALE GENOMIC DNA]</scope>
    <source>
        <strain evidence="3">ATCC BAA-918 / JCM 12380 / KOD1</strain>
    </source>
</reference>
<dbReference type="HOGENOM" id="CLU_154570_6_0_2"/>
<accession>Q5JHG9</accession>
<proteinExistence type="inferred from homology"/>
<dbReference type="RefSeq" id="WP_011251104.1">
    <property type="nucleotide sequence ID" value="NC_006624.1"/>
</dbReference>
<evidence type="ECO:0000256" key="1">
    <source>
        <dbReference type="ARBA" id="ARBA00005651"/>
    </source>
</evidence>
<dbReference type="KEGG" id="tko:TK2154"/>
<dbReference type="EnsemblBacteria" id="BAD86343">
    <property type="protein sequence ID" value="BAD86343"/>
    <property type="gene ID" value="TK2154"/>
</dbReference>
<dbReference type="AlphaFoldDB" id="Q5JHG9"/>
<gene>
    <name evidence="2" type="ordered locus">TK2154</name>
</gene>
<dbReference type="Proteomes" id="UP000000536">
    <property type="component" value="Chromosome"/>
</dbReference>
<dbReference type="Pfam" id="PF03683">
    <property type="entry name" value="UPF0175"/>
    <property type="match status" value="1"/>
</dbReference>
<evidence type="ECO:0000313" key="3">
    <source>
        <dbReference type="Proteomes" id="UP000000536"/>
    </source>
</evidence>
<dbReference type="eggNOG" id="arCOG00722">
    <property type="taxonomic scope" value="Archaea"/>
</dbReference>
<dbReference type="InterPro" id="IPR005368">
    <property type="entry name" value="UPF0175"/>
</dbReference>
<dbReference type="GeneID" id="78448692"/>
<organism evidence="2 3">
    <name type="scientific">Thermococcus kodakarensis (strain ATCC BAA-918 / JCM 12380 / KOD1)</name>
    <name type="common">Pyrococcus kodakaraensis (strain KOD1)</name>
    <dbReference type="NCBI Taxonomy" id="69014"/>
    <lineage>
        <taxon>Archaea</taxon>
        <taxon>Methanobacteriati</taxon>
        <taxon>Methanobacteriota</taxon>
        <taxon>Thermococci</taxon>
        <taxon>Thermococcales</taxon>
        <taxon>Thermococcaceae</taxon>
        <taxon>Thermococcus</taxon>
    </lineage>
</organism>
<name>Q5JHG9_THEKO</name>
<dbReference type="PANTHER" id="PTHR37525:SF1">
    <property type="entry name" value="UPF0175 PROTEIN SSL1255"/>
    <property type="match status" value="1"/>
</dbReference>
<dbReference type="PhylomeDB" id="Q5JHG9"/>
<keyword evidence="3" id="KW-1185">Reference proteome</keyword>
<protein>
    <submittedName>
        <fullName evidence="2">Uncharacterized protein</fullName>
    </submittedName>
</protein>
<dbReference type="EMBL" id="AP006878">
    <property type="protein sequence ID" value="BAD86343.1"/>
    <property type="molecule type" value="Genomic_DNA"/>
</dbReference>
<dbReference type="PANTHER" id="PTHR37525">
    <property type="entry name" value="UPF0175 PROTEIN SSL1255"/>
    <property type="match status" value="1"/>
</dbReference>
<sequence>MEEVWILKEFEKVAQLMPKRAVSLIKQDRELFMEIVISAYIDGLISLGKAAEVLGVTREEVIEEFKRRGIPIRTPDRDDVASEVEAIECL</sequence>
<dbReference type="PATRIC" id="fig|69014.16.peg.2109"/>
<comment type="similarity">
    <text evidence="1">Belongs to the UPF0175 family.</text>
</comment>
<evidence type="ECO:0000313" key="2">
    <source>
        <dbReference type="EMBL" id="BAD86343.1"/>
    </source>
</evidence>
<dbReference type="OrthoDB" id="93800at2157"/>
<dbReference type="InParanoid" id="Q5JHG9"/>
<dbReference type="STRING" id="69014.TK2154"/>